<evidence type="ECO:0000256" key="1">
    <source>
        <dbReference type="SAM" id="MobiDB-lite"/>
    </source>
</evidence>
<feature type="compositionally biased region" description="Basic and acidic residues" evidence="1">
    <location>
        <begin position="33"/>
        <end position="53"/>
    </location>
</feature>
<evidence type="ECO:0000313" key="2">
    <source>
        <dbReference type="EMBL" id="MDA0163103.1"/>
    </source>
</evidence>
<accession>A0A9X3N1A4</accession>
<reference evidence="2" key="1">
    <citation type="submission" date="2022-10" db="EMBL/GenBank/DDBJ databases">
        <title>The WGS of Solirubrobacter ginsenosidimutans DSM 21036.</title>
        <authorList>
            <person name="Jiang Z."/>
        </authorList>
    </citation>
    <scope>NUCLEOTIDE SEQUENCE</scope>
    <source>
        <strain evidence="2">DSM 21036</strain>
    </source>
</reference>
<proteinExistence type="predicted"/>
<name>A0A9X3N1A4_9ACTN</name>
<gene>
    <name evidence="2" type="ORF">OM076_22710</name>
</gene>
<protein>
    <submittedName>
        <fullName evidence="2">Uncharacterized protein</fullName>
    </submittedName>
</protein>
<dbReference type="RefSeq" id="WP_270042344.1">
    <property type="nucleotide sequence ID" value="NZ_JAPDOD010000022.1"/>
</dbReference>
<keyword evidence="3" id="KW-1185">Reference proteome</keyword>
<dbReference type="AlphaFoldDB" id="A0A9X3N1A4"/>
<sequence>MQLFGSIAVALAIVAVTIALVTAKLGPNAEDDSGGHHGGDRQEQQDSSHGDEN</sequence>
<comment type="caution">
    <text evidence="2">The sequence shown here is derived from an EMBL/GenBank/DDBJ whole genome shotgun (WGS) entry which is preliminary data.</text>
</comment>
<evidence type="ECO:0000313" key="3">
    <source>
        <dbReference type="Proteomes" id="UP001149140"/>
    </source>
</evidence>
<dbReference type="EMBL" id="JAPDOD010000022">
    <property type="protein sequence ID" value="MDA0163103.1"/>
    <property type="molecule type" value="Genomic_DNA"/>
</dbReference>
<organism evidence="2 3">
    <name type="scientific">Solirubrobacter ginsenosidimutans</name>
    <dbReference type="NCBI Taxonomy" id="490573"/>
    <lineage>
        <taxon>Bacteria</taxon>
        <taxon>Bacillati</taxon>
        <taxon>Actinomycetota</taxon>
        <taxon>Thermoleophilia</taxon>
        <taxon>Solirubrobacterales</taxon>
        <taxon>Solirubrobacteraceae</taxon>
        <taxon>Solirubrobacter</taxon>
    </lineage>
</organism>
<dbReference type="Proteomes" id="UP001149140">
    <property type="component" value="Unassembled WGS sequence"/>
</dbReference>
<feature type="region of interest" description="Disordered" evidence="1">
    <location>
        <begin position="26"/>
        <end position="53"/>
    </location>
</feature>